<sequence length="446" mass="52144">MSLFGSEIPTVIEPLELSIKCHFDTWIVAENTIKEYGKRKGFAINRYRIEYSENQITDLDERVARAFTSRIFTANMQSTQHVESINVIVHKAISSSSTMAKAVEYLDSQMQKEELNATFMEWKYKSITYHQPFVVNNFFSDINALTKKHFSSHIVAEIHKQMCESVFYKCEKLSLENVNNFNNDQMDQEDELESDQEEVNNIEDHYDYRQTYLKALLNSVSGKSIKEIWRITPYIIPSSYQHIVTFEDDDAWNHVNTIFNEPFIGTSSKNLKQIQDNDTVQQANFIPMHYDNIQEVQIRNCVQKKVDYGRLMGHFKKAVDYSLEDNDQQSLKDIILTYISEKQAKRQAMAQLETNILEERRNSNMIELYDGRVYNIDSIKDPTRYNCKGRPTTKRMKGHNEENNNVSTSKTQKENVQNDCENVNNGRKCGICHKMEHYAPKCSNRK</sequence>
<dbReference type="VEuPathDB" id="FungiDB:FUN_023002"/>
<name>A0A2N1NIM9_9GLOM</name>
<dbReference type="AlphaFoldDB" id="A0A2N1NIM9"/>
<gene>
    <name evidence="3" type="ORF">RhiirC2_709418</name>
</gene>
<organism evidence="3 4">
    <name type="scientific">Rhizophagus irregularis</name>
    <dbReference type="NCBI Taxonomy" id="588596"/>
    <lineage>
        <taxon>Eukaryota</taxon>
        <taxon>Fungi</taxon>
        <taxon>Fungi incertae sedis</taxon>
        <taxon>Mucoromycota</taxon>
        <taxon>Glomeromycotina</taxon>
        <taxon>Glomeromycetes</taxon>
        <taxon>Glomerales</taxon>
        <taxon>Glomeraceae</taxon>
        <taxon>Rhizophagus</taxon>
    </lineage>
</organism>
<evidence type="ECO:0000313" key="3">
    <source>
        <dbReference type="EMBL" id="PKK73709.1"/>
    </source>
</evidence>
<comment type="caution">
    <text evidence="3">The sequence shown here is derived from an EMBL/GenBank/DDBJ whole genome shotgun (WGS) entry which is preliminary data.</text>
</comment>
<feature type="compositionally biased region" description="Polar residues" evidence="2">
    <location>
        <begin position="403"/>
        <end position="416"/>
    </location>
</feature>
<dbReference type="VEuPathDB" id="FungiDB:RhiirA1_390693"/>
<evidence type="ECO:0000256" key="2">
    <source>
        <dbReference type="SAM" id="MobiDB-lite"/>
    </source>
</evidence>
<dbReference type="Proteomes" id="UP000233469">
    <property type="component" value="Unassembled WGS sequence"/>
</dbReference>
<feature type="coiled-coil region" evidence="1">
    <location>
        <begin position="178"/>
        <end position="205"/>
    </location>
</feature>
<evidence type="ECO:0000313" key="4">
    <source>
        <dbReference type="Proteomes" id="UP000233469"/>
    </source>
</evidence>
<dbReference type="VEuPathDB" id="FungiDB:RhiirA1_504519"/>
<proteinExistence type="predicted"/>
<protein>
    <submittedName>
        <fullName evidence="3">Uncharacterized protein</fullName>
    </submittedName>
</protein>
<accession>A0A2N1NIM9</accession>
<reference evidence="3 4" key="1">
    <citation type="submission" date="2016-04" db="EMBL/GenBank/DDBJ databases">
        <title>Genome analyses suggest a sexual origin of heterokaryosis in a supposedly ancient asexual fungus.</title>
        <authorList>
            <person name="Ropars J."/>
            <person name="Sedzielewska K."/>
            <person name="Noel J."/>
            <person name="Charron P."/>
            <person name="Farinelli L."/>
            <person name="Marton T."/>
            <person name="Kruger M."/>
            <person name="Pelin A."/>
            <person name="Brachmann A."/>
            <person name="Corradi N."/>
        </authorList>
    </citation>
    <scope>NUCLEOTIDE SEQUENCE [LARGE SCALE GENOMIC DNA]</scope>
    <source>
        <strain evidence="3 4">C2</strain>
    </source>
</reference>
<keyword evidence="1" id="KW-0175">Coiled coil</keyword>
<reference evidence="3 4" key="2">
    <citation type="submission" date="2017-10" db="EMBL/GenBank/DDBJ databases">
        <title>Extensive intraspecific genome diversity in a model arbuscular mycorrhizal fungus.</title>
        <authorList>
            <person name="Chen E.C.H."/>
            <person name="Morin E."/>
            <person name="Baudet D."/>
            <person name="Noel J."/>
            <person name="Ndikumana S."/>
            <person name="Charron P."/>
            <person name="St-Onge C."/>
            <person name="Giorgi J."/>
            <person name="Grigoriev I.V."/>
            <person name="Roux C."/>
            <person name="Martin F.M."/>
            <person name="Corradi N."/>
        </authorList>
    </citation>
    <scope>NUCLEOTIDE SEQUENCE [LARGE SCALE GENOMIC DNA]</scope>
    <source>
        <strain evidence="3 4">C2</strain>
    </source>
</reference>
<dbReference type="VEuPathDB" id="FungiDB:RhiirFUN_020888"/>
<dbReference type="VEuPathDB" id="FungiDB:FUN_012799"/>
<dbReference type="EMBL" id="LLXL01000351">
    <property type="protein sequence ID" value="PKK73709.1"/>
    <property type="molecule type" value="Genomic_DNA"/>
</dbReference>
<feature type="region of interest" description="Disordered" evidence="2">
    <location>
        <begin position="388"/>
        <end position="416"/>
    </location>
</feature>
<evidence type="ECO:0000256" key="1">
    <source>
        <dbReference type="SAM" id="Coils"/>
    </source>
</evidence>